<evidence type="ECO:0000256" key="1">
    <source>
        <dbReference type="SAM" id="MobiDB-lite"/>
    </source>
</evidence>
<gene>
    <name evidence="2" type="ORF">G5714_003126</name>
</gene>
<protein>
    <submittedName>
        <fullName evidence="2">Uncharacterized protein</fullName>
    </submittedName>
</protein>
<feature type="compositionally biased region" description="Basic and acidic residues" evidence="1">
    <location>
        <begin position="62"/>
        <end position="90"/>
    </location>
</feature>
<feature type="region of interest" description="Disordered" evidence="1">
    <location>
        <begin position="41"/>
        <end position="113"/>
    </location>
</feature>
<sequence length="113" mass="13094">MTSEEKLWDSLKAEIEKETFELDSSLGSEIDELYENVRTNSKSSTLHDIQDLKANSKSPSLNDKEELERKKRELWREEEEDARRLAENPSRRKTLTASLTRAPSSVTRSQIIL</sequence>
<name>A0A7J6D8L9_9TELE</name>
<feature type="compositionally biased region" description="Polar residues" evidence="1">
    <location>
        <begin position="95"/>
        <end position="113"/>
    </location>
</feature>
<proteinExistence type="predicted"/>
<evidence type="ECO:0000313" key="3">
    <source>
        <dbReference type="Proteomes" id="UP000579812"/>
    </source>
</evidence>
<reference evidence="2 3" key="1">
    <citation type="submission" date="2020-04" db="EMBL/GenBank/DDBJ databases">
        <title>Chromosome-level genome assembly of a cyprinid fish Onychostoma macrolepis by integration of Nanopore Sequencing, Bionano and Hi-C technology.</title>
        <authorList>
            <person name="Wang D."/>
        </authorList>
    </citation>
    <scope>NUCLEOTIDE SEQUENCE [LARGE SCALE GENOMIC DNA]</scope>
    <source>
        <strain evidence="2">SWU-2019</strain>
        <tissue evidence="2">Muscle</tissue>
    </source>
</reference>
<keyword evidence="3" id="KW-1185">Reference proteome</keyword>
<accession>A0A7J6D8L9</accession>
<dbReference type="AlphaFoldDB" id="A0A7J6D8L9"/>
<feature type="compositionally biased region" description="Polar residues" evidence="1">
    <location>
        <begin position="41"/>
        <end position="61"/>
    </location>
</feature>
<dbReference type="EMBL" id="JAAMOB010000003">
    <property type="protein sequence ID" value="KAF4115637.1"/>
    <property type="molecule type" value="Genomic_DNA"/>
</dbReference>
<comment type="caution">
    <text evidence="2">The sequence shown here is derived from an EMBL/GenBank/DDBJ whole genome shotgun (WGS) entry which is preliminary data.</text>
</comment>
<organism evidence="2 3">
    <name type="scientific">Onychostoma macrolepis</name>
    <dbReference type="NCBI Taxonomy" id="369639"/>
    <lineage>
        <taxon>Eukaryota</taxon>
        <taxon>Metazoa</taxon>
        <taxon>Chordata</taxon>
        <taxon>Craniata</taxon>
        <taxon>Vertebrata</taxon>
        <taxon>Euteleostomi</taxon>
        <taxon>Actinopterygii</taxon>
        <taxon>Neopterygii</taxon>
        <taxon>Teleostei</taxon>
        <taxon>Ostariophysi</taxon>
        <taxon>Cypriniformes</taxon>
        <taxon>Cyprinidae</taxon>
        <taxon>Acrossocheilinae</taxon>
        <taxon>Onychostoma</taxon>
    </lineage>
</organism>
<evidence type="ECO:0000313" key="2">
    <source>
        <dbReference type="EMBL" id="KAF4115637.1"/>
    </source>
</evidence>
<dbReference type="Proteomes" id="UP000579812">
    <property type="component" value="Unassembled WGS sequence"/>
</dbReference>